<gene>
    <name evidence="3" type="ORF">PQR62_16905</name>
</gene>
<protein>
    <submittedName>
        <fullName evidence="3">Uncharacterized protein</fullName>
    </submittedName>
</protein>
<accession>A0ABW9ABY0</accession>
<evidence type="ECO:0000313" key="3">
    <source>
        <dbReference type="EMBL" id="MFL9925959.1"/>
    </source>
</evidence>
<dbReference type="Proteomes" id="UP001629246">
    <property type="component" value="Unassembled WGS sequence"/>
</dbReference>
<keyword evidence="2" id="KW-0472">Membrane</keyword>
<reference evidence="3 4" key="1">
    <citation type="journal article" date="2024" name="Chem. Sci.">
        <title>Discovery of megapolipeptins by genome mining of a Burkholderiales bacteria collection.</title>
        <authorList>
            <person name="Paulo B.S."/>
            <person name="Recchia M.J.J."/>
            <person name="Lee S."/>
            <person name="Fergusson C.H."/>
            <person name="Romanowski S.B."/>
            <person name="Hernandez A."/>
            <person name="Krull N."/>
            <person name="Liu D.Y."/>
            <person name="Cavanagh H."/>
            <person name="Bos A."/>
            <person name="Gray C.A."/>
            <person name="Murphy B.T."/>
            <person name="Linington R.G."/>
            <person name="Eustaquio A.S."/>
        </authorList>
    </citation>
    <scope>NUCLEOTIDE SEQUENCE [LARGE SCALE GENOMIC DNA]</scope>
    <source>
        <strain evidence="3 4">RL21-008-BIB-A</strain>
    </source>
</reference>
<keyword evidence="2" id="KW-0812">Transmembrane</keyword>
<keyword evidence="2" id="KW-1133">Transmembrane helix</keyword>
<sequence>MNNAHPHQHADKLSEAEDLALATRPNSGSALPRAAAHLLVLAPSRGSWPMLMASLLSNAFPSAAPLFHTFFMYLHMKLLTKQHLQAQGLQTE</sequence>
<dbReference type="EMBL" id="JAQQFM010000007">
    <property type="protein sequence ID" value="MFL9925959.1"/>
    <property type="molecule type" value="Genomic_DNA"/>
</dbReference>
<keyword evidence="4" id="KW-1185">Reference proteome</keyword>
<organism evidence="3 4">
    <name type="scientific">Herbaspirillum lusitanum</name>
    <dbReference type="NCBI Taxonomy" id="213312"/>
    <lineage>
        <taxon>Bacteria</taxon>
        <taxon>Pseudomonadati</taxon>
        <taxon>Pseudomonadota</taxon>
        <taxon>Betaproteobacteria</taxon>
        <taxon>Burkholderiales</taxon>
        <taxon>Oxalobacteraceae</taxon>
        <taxon>Herbaspirillum</taxon>
    </lineage>
</organism>
<name>A0ABW9ABY0_9BURK</name>
<comment type="caution">
    <text evidence="3">The sequence shown here is derived from an EMBL/GenBank/DDBJ whole genome shotgun (WGS) entry which is preliminary data.</text>
</comment>
<evidence type="ECO:0000256" key="1">
    <source>
        <dbReference type="SAM" id="MobiDB-lite"/>
    </source>
</evidence>
<proteinExistence type="predicted"/>
<dbReference type="RefSeq" id="WP_408159157.1">
    <property type="nucleotide sequence ID" value="NZ_JAQQFM010000007.1"/>
</dbReference>
<feature type="region of interest" description="Disordered" evidence="1">
    <location>
        <begin position="1"/>
        <end position="26"/>
    </location>
</feature>
<evidence type="ECO:0000313" key="4">
    <source>
        <dbReference type="Proteomes" id="UP001629246"/>
    </source>
</evidence>
<feature type="transmembrane region" description="Helical" evidence="2">
    <location>
        <begin position="48"/>
        <end position="74"/>
    </location>
</feature>
<evidence type="ECO:0000256" key="2">
    <source>
        <dbReference type="SAM" id="Phobius"/>
    </source>
</evidence>